<dbReference type="Proteomes" id="UP000029120">
    <property type="component" value="Unassembled WGS sequence"/>
</dbReference>
<feature type="region of interest" description="Disordered" evidence="1">
    <location>
        <begin position="1"/>
        <end position="82"/>
    </location>
</feature>
<feature type="compositionally biased region" description="Polar residues" evidence="1">
    <location>
        <begin position="72"/>
        <end position="82"/>
    </location>
</feature>
<feature type="compositionally biased region" description="Gly residues" evidence="1">
    <location>
        <begin position="7"/>
        <end position="19"/>
    </location>
</feature>
<protein>
    <submittedName>
        <fullName evidence="2">Uncharacterized protein</fullName>
    </submittedName>
</protein>
<proteinExistence type="predicted"/>
<dbReference type="EMBL" id="KL984679">
    <property type="protein sequence ID" value="KFK22851.1"/>
    <property type="molecule type" value="Genomic_DNA"/>
</dbReference>
<evidence type="ECO:0000256" key="1">
    <source>
        <dbReference type="SAM" id="MobiDB-lite"/>
    </source>
</evidence>
<reference evidence="3" key="1">
    <citation type="journal article" date="2015" name="Nat. Plants">
        <title>Genome expansion of Arabis alpina linked with retrotransposition and reduced symmetric DNA methylation.</title>
        <authorList>
            <person name="Willing E.M."/>
            <person name="Rawat V."/>
            <person name="Mandakova T."/>
            <person name="Maumus F."/>
            <person name="James G.V."/>
            <person name="Nordstroem K.J."/>
            <person name="Becker C."/>
            <person name="Warthmann N."/>
            <person name="Chica C."/>
            <person name="Szarzynska B."/>
            <person name="Zytnicki M."/>
            <person name="Albani M.C."/>
            <person name="Kiefer C."/>
            <person name="Bergonzi S."/>
            <person name="Castaings L."/>
            <person name="Mateos J.L."/>
            <person name="Berns M.C."/>
            <person name="Bujdoso N."/>
            <person name="Piofczyk T."/>
            <person name="de Lorenzo L."/>
            <person name="Barrero-Sicilia C."/>
            <person name="Mateos I."/>
            <person name="Piednoel M."/>
            <person name="Hagmann J."/>
            <person name="Chen-Min-Tao R."/>
            <person name="Iglesias-Fernandez R."/>
            <person name="Schuster S.C."/>
            <person name="Alonso-Blanco C."/>
            <person name="Roudier F."/>
            <person name="Carbonero P."/>
            <person name="Paz-Ares J."/>
            <person name="Davis S.J."/>
            <person name="Pecinka A."/>
            <person name="Quesneville H."/>
            <person name="Colot V."/>
            <person name="Lysak M.A."/>
            <person name="Weigel D."/>
            <person name="Coupland G."/>
            <person name="Schneeberger K."/>
        </authorList>
    </citation>
    <scope>NUCLEOTIDE SEQUENCE [LARGE SCALE GENOMIC DNA]</scope>
    <source>
        <strain evidence="3">cv. Pajares</strain>
    </source>
</reference>
<evidence type="ECO:0000313" key="3">
    <source>
        <dbReference type="Proteomes" id="UP000029120"/>
    </source>
</evidence>
<name>A0A087FYZ9_ARAAL</name>
<dbReference type="AlphaFoldDB" id="A0A087FYZ9"/>
<gene>
    <name evidence="2" type="ORF">AALP_AAs52417U000100</name>
</gene>
<dbReference type="Gramene" id="KFK22851">
    <property type="protein sequence ID" value="KFK22851"/>
    <property type="gene ID" value="AALP_AAs52417U000100"/>
</dbReference>
<evidence type="ECO:0000313" key="2">
    <source>
        <dbReference type="EMBL" id="KFK22851.1"/>
    </source>
</evidence>
<feature type="non-terminal residue" evidence="2">
    <location>
        <position position="82"/>
    </location>
</feature>
<organism evidence="2 3">
    <name type="scientific">Arabis alpina</name>
    <name type="common">Alpine rock-cress</name>
    <dbReference type="NCBI Taxonomy" id="50452"/>
    <lineage>
        <taxon>Eukaryota</taxon>
        <taxon>Viridiplantae</taxon>
        <taxon>Streptophyta</taxon>
        <taxon>Embryophyta</taxon>
        <taxon>Tracheophyta</taxon>
        <taxon>Spermatophyta</taxon>
        <taxon>Magnoliopsida</taxon>
        <taxon>eudicotyledons</taxon>
        <taxon>Gunneridae</taxon>
        <taxon>Pentapetalae</taxon>
        <taxon>rosids</taxon>
        <taxon>malvids</taxon>
        <taxon>Brassicales</taxon>
        <taxon>Brassicaceae</taxon>
        <taxon>Arabideae</taxon>
        <taxon>Arabis</taxon>
    </lineage>
</organism>
<keyword evidence="3" id="KW-1185">Reference proteome</keyword>
<sequence>MVVTTRGGRGGPNGRGRGGTQERGRGKQTVGSGSRVKPTVGHTGGVSGPSGPTAALTKRTKVVPGGVKQTGRDASTSRAPPP</sequence>
<accession>A0A087FYZ9</accession>